<dbReference type="AlphaFoldDB" id="A0A4C1WQL8"/>
<organism evidence="1 2">
    <name type="scientific">Eumeta variegata</name>
    <name type="common">Bagworm moth</name>
    <name type="synonym">Eumeta japonica</name>
    <dbReference type="NCBI Taxonomy" id="151549"/>
    <lineage>
        <taxon>Eukaryota</taxon>
        <taxon>Metazoa</taxon>
        <taxon>Ecdysozoa</taxon>
        <taxon>Arthropoda</taxon>
        <taxon>Hexapoda</taxon>
        <taxon>Insecta</taxon>
        <taxon>Pterygota</taxon>
        <taxon>Neoptera</taxon>
        <taxon>Endopterygota</taxon>
        <taxon>Lepidoptera</taxon>
        <taxon>Glossata</taxon>
        <taxon>Ditrysia</taxon>
        <taxon>Tineoidea</taxon>
        <taxon>Psychidae</taxon>
        <taxon>Oiketicinae</taxon>
        <taxon>Eumeta</taxon>
    </lineage>
</organism>
<dbReference type="Proteomes" id="UP000299102">
    <property type="component" value="Unassembled WGS sequence"/>
</dbReference>
<dbReference type="OrthoDB" id="10564360at2759"/>
<accession>A0A4C1WQL8</accession>
<sequence length="75" mass="8833">MGQISGPRNRRACMERSMDVREAREILKDAQISAYPFWEIGGSLGPRQDEPKEAHYFTFLEAFRRMCKPSYHRPE</sequence>
<name>A0A4C1WQL8_EUMVA</name>
<evidence type="ECO:0000313" key="1">
    <source>
        <dbReference type="EMBL" id="GBP53150.1"/>
    </source>
</evidence>
<keyword evidence="2" id="KW-1185">Reference proteome</keyword>
<protein>
    <submittedName>
        <fullName evidence="1">Uncharacterized protein</fullName>
    </submittedName>
</protein>
<evidence type="ECO:0000313" key="2">
    <source>
        <dbReference type="Proteomes" id="UP000299102"/>
    </source>
</evidence>
<gene>
    <name evidence="1" type="ORF">EVAR_28492_1</name>
</gene>
<comment type="caution">
    <text evidence="1">The sequence shown here is derived from an EMBL/GenBank/DDBJ whole genome shotgun (WGS) entry which is preliminary data.</text>
</comment>
<proteinExistence type="predicted"/>
<dbReference type="EMBL" id="BGZK01000617">
    <property type="protein sequence ID" value="GBP53150.1"/>
    <property type="molecule type" value="Genomic_DNA"/>
</dbReference>
<reference evidence="1 2" key="1">
    <citation type="journal article" date="2019" name="Commun. Biol.">
        <title>The bagworm genome reveals a unique fibroin gene that provides high tensile strength.</title>
        <authorList>
            <person name="Kono N."/>
            <person name="Nakamura H."/>
            <person name="Ohtoshi R."/>
            <person name="Tomita M."/>
            <person name="Numata K."/>
            <person name="Arakawa K."/>
        </authorList>
    </citation>
    <scope>NUCLEOTIDE SEQUENCE [LARGE SCALE GENOMIC DNA]</scope>
</reference>